<dbReference type="InterPro" id="IPR014832">
    <property type="entry name" value="TnsA_C"/>
</dbReference>
<evidence type="ECO:0000259" key="2">
    <source>
        <dbReference type="Pfam" id="PF08722"/>
    </source>
</evidence>
<evidence type="ECO:0000313" key="3">
    <source>
        <dbReference type="EMBL" id="MBD9359938.1"/>
    </source>
</evidence>
<dbReference type="InterPro" id="IPR014833">
    <property type="entry name" value="TnsA_N"/>
</dbReference>
<evidence type="ECO:0000259" key="1">
    <source>
        <dbReference type="Pfam" id="PF08721"/>
    </source>
</evidence>
<reference evidence="3 4" key="1">
    <citation type="submission" date="2020-09" db="EMBL/GenBank/DDBJ databases">
        <title>Methylomonas albis sp. nov. and Methylomonas fluvii sp. nov.: Two cold-adapted methanotrophs from the River Elbe and an amended description of Methylovulum psychrotolerans strain Eb1.</title>
        <authorList>
            <person name="Bussmann I.K."/>
            <person name="Klings K.-W."/>
            <person name="Warnstedt J."/>
            <person name="Hoppert M."/>
            <person name="Saborowski A."/>
            <person name="Horn F."/>
            <person name="Liebner S."/>
        </authorList>
    </citation>
    <scope>NUCLEOTIDE SEQUENCE [LARGE SCALE GENOMIC DNA]</scope>
    <source>
        <strain evidence="3 4">EbB</strain>
    </source>
</reference>
<accession>A0ABR9DA31</accession>
<organism evidence="3 4">
    <name type="scientific">Methylomonas fluvii</name>
    <dbReference type="NCBI Taxonomy" id="1854564"/>
    <lineage>
        <taxon>Bacteria</taxon>
        <taxon>Pseudomonadati</taxon>
        <taxon>Pseudomonadota</taxon>
        <taxon>Gammaproteobacteria</taxon>
        <taxon>Methylococcales</taxon>
        <taxon>Methylococcaceae</taxon>
        <taxon>Methylomonas</taxon>
    </lineage>
</organism>
<dbReference type="Proteomes" id="UP000641152">
    <property type="component" value="Unassembled WGS sequence"/>
</dbReference>
<sequence>MRLVNSWLKIEKSSGGVRRIPTNVRSLTGTVNGQEFESSLERDLLLLVHWDCEVDWYQSQPVKIDYLDDQGKQRSYTPDLLVTYRFDAGQNTQQRNPRRPLLCEVKYRGDLIKQKDQLKPKFKAARAYAKSQGYEFRVLTEREIRTDYLKNIQFLWSYRYADFHEHHYKKLKMVLNELEETTVSKLLEVSYSSKELKGEALWTLWCMISRLWVKCDLTIPLSMQSTIWGDE</sequence>
<dbReference type="EMBL" id="JACXST010000001">
    <property type="protein sequence ID" value="MBD9359938.1"/>
    <property type="molecule type" value="Genomic_DNA"/>
</dbReference>
<evidence type="ECO:0000313" key="4">
    <source>
        <dbReference type="Proteomes" id="UP000641152"/>
    </source>
</evidence>
<gene>
    <name evidence="3" type="ORF">EBB_05240</name>
</gene>
<keyword evidence="3" id="KW-0255">Endonuclease</keyword>
<proteinExistence type="predicted"/>
<dbReference type="Pfam" id="PF08722">
    <property type="entry name" value="Tn7_TnsA-like_N"/>
    <property type="match status" value="1"/>
</dbReference>
<keyword evidence="3" id="KW-0540">Nuclease</keyword>
<comment type="caution">
    <text evidence="3">The sequence shown here is derived from an EMBL/GenBank/DDBJ whole genome shotgun (WGS) entry which is preliminary data.</text>
</comment>
<dbReference type="Pfam" id="PF08721">
    <property type="entry name" value="Tn7_Tnp_TnsA_C"/>
    <property type="match status" value="1"/>
</dbReference>
<feature type="domain" description="TnsA endonuclease N-terminal" evidence="2">
    <location>
        <begin position="53"/>
        <end position="141"/>
    </location>
</feature>
<keyword evidence="4" id="KW-1185">Reference proteome</keyword>
<dbReference type="RefSeq" id="WP_192392760.1">
    <property type="nucleotide sequence ID" value="NZ_CAJHIU010000001.1"/>
</dbReference>
<name>A0ABR9DA31_9GAMM</name>
<keyword evidence="3" id="KW-0378">Hydrolase</keyword>
<dbReference type="GO" id="GO:0004519">
    <property type="term" value="F:endonuclease activity"/>
    <property type="evidence" value="ECO:0007669"/>
    <property type="project" value="UniProtKB-KW"/>
</dbReference>
<dbReference type="Gene3D" id="3.40.1350.10">
    <property type="match status" value="1"/>
</dbReference>
<feature type="domain" description="TnsA endonuclease C-terminal" evidence="1">
    <location>
        <begin position="143"/>
        <end position="217"/>
    </location>
</feature>
<dbReference type="InterPro" id="IPR011856">
    <property type="entry name" value="tRNA_endonuc-like_dom_sf"/>
</dbReference>
<protein>
    <submittedName>
        <fullName evidence="3">TnsA endonuclease N-terminal domain-containing protein</fullName>
    </submittedName>
</protein>